<keyword evidence="14 18" id="KW-0486">Methionine biosynthesis</keyword>
<dbReference type="Pfam" id="PF00742">
    <property type="entry name" value="Homoserine_dh"/>
    <property type="match status" value="1"/>
</dbReference>
<dbReference type="NCBIfam" id="NF004976">
    <property type="entry name" value="PRK06349.1"/>
    <property type="match status" value="1"/>
</dbReference>
<dbReference type="PIRSF" id="PIRSF000098">
    <property type="entry name" value="Homoser_dehydrog"/>
    <property type="match status" value="1"/>
</dbReference>
<evidence type="ECO:0000256" key="5">
    <source>
        <dbReference type="ARBA" id="ARBA00013213"/>
    </source>
</evidence>
<dbReference type="FunFam" id="3.40.50.720:FF:000062">
    <property type="entry name" value="Homoserine dehydrogenase"/>
    <property type="match status" value="1"/>
</dbReference>
<accession>A0A857DK76</accession>
<comment type="similarity">
    <text evidence="4 19">Belongs to the homoserine dehydrogenase family.</text>
</comment>
<evidence type="ECO:0000256" key="13">
    <source>
        <dbReference type="ARBA" id="ARBA00023053"/>
    </source>
</evidence>
<evidence type="ECO:0000256" key="14">
    <source>
        <dbReference type="ARBA" id="ARBA00023167"/>
    </source>
</evidence>
<comment type="catalytic activity">
    <reaction evidence="15">
        <text>L-homoserine + NADP(+) = L-aspartate 4-semialdehyde + NADPH + H(+)</text>
        <dbReference type="Rhea" id="RHEA:15761"/>
        <dbReference type="ChEBI" id="CHEBI:15378"/>
        <dbReference type="ChEBI" id="CHEBI:57476"/>
        <dbReference type="ChEBI" id="CHEBI:57783"/>
        <dbReference type="ChEBI" id="CHEBI:58349"/>
        <dbReference type="ChEBI" id="CHEBI:537519"/>
        <dbReference type="EC" id="1.1.1.3"/>
    </reaction>
    <physiologicalReaction direction="right-to-left" evidence="15">
        <dbReference type="Rhea" id="RHEA:15763"/>
    </physiologicalReaction>
</comment>
<evidence type="ECO:0000256" key="16">
    <source>
        <dbReference type="PIRSR" id="PIRSR000098-1"/>
    </source>
</evidence>
<dbReference type="SUPFAM" id="SSF55021">
    <property type="entry name" value="ACT-like"/>
    <property type="match status" value="1"/>
</dbReference>
<evidence type="ECO:0000256" key="6">
    <source>
        <dbReference type="ARBA" id="ARBA00013376"/>
    </source>
</evidence>
<feature type="binding site" evidence="17">
    <location>
        <position position="104"/>
    </location>
    <ligand>
        <name>NADPH</name>
        <dbReference type="ChEBI" id="CHEBI:57783"/>
    </ligand>
</feature>
<dbReference type="GO" id="GO:0004412">
    <property type="term" value="F:homoserine dehydrogenase activity"/>
    <property type="evidence" value="ECO:0007669"/>
    <property type="project" value="UniProtKB-EC"/>
</dbReference>
<evidence type="ECO:0000259" key="20">
    <source>
        <dbReference type="PROSITE" id="PS51671"/>
    </source>
</evidence>
<evidence type="ECO:0000256" key="11">
    <source>
        <dbReference type="ARBA" id="ARBA00023002"/>
    </source>
</evidence>
<evidence type="ECO:0000256" key="12">
    <source>
        <dbReference type="ARBA" id="ARBA00023027"/>
    </source>
</evidence>
<dbReference type="GO" id="GO:0050661">
    <property type="term" value="F:NADP binding"/>
    <property type="evidence" value="ECO:0007669"/>
    <property type="project" value="InterPro"/>
</dbReference>
<dbReference type="InterPro" id="IPR005106">
    <property type="entry name" value="Asp/hSer_DH_NAD-bd"/>
</dbReference>
<name>A0A857DK76_9FIRM</name>
<keyword evidence="8 18" id="KW-0791">Threonine biosynthesis</keyword>
<dbReference type="UniPathway" id="UPA00051">
    <property type="reaction ID" value="UER00465"/>
</dbReference>
<dbReference type="SUPFAM" id="SSF55347">
    <property type="entry name" value="Glyceraldehyde-3-phosphate dehydrogenase-like, C-terminal domain"/>
    <property type="match status" value="1"/>
</dbReference>
<dbReference type="Pfam" id="PF03447">
    <property type="entry name" value="NAD_binding_3"/>
    <property type="match status" value="1"/>
</dbReference>
<dbReference type="InterPro" id="IPR019811">
    <property type="entry name" value="HDH_CS"/>
</dbReference>
<dbReference type="Gene3D" id="3.30.70.260">
    <property type="match status" value="1"/>
</dbReference>
<keyword evidence="11 18" id="KW-0560">Oxidoreductase</keyword>
<dbReference type="CDD" id="cd04881">
    <property type="entry name" value="ACT_HSDH-Hom"/>
    <property type="match status" value="1"/>
</dbReference>
<dbReference type="FunFam" id="3.30.360.10:FF:000005">
    <property type="entry name" value="Homoserine dehydrogenase"/>
    <property type="match status" value="1"/>
</dbReference>
<evidence type="ECO:0000256" key="3">
    <source>
        <dbReference type="ARBA" id="ARBA00005062"/>
    </source>
</evidence>
<dbReference type="UniPathway" id="UPA00050">
    <property type="reaction ID" value="UER00063"/>
</dbReference>
<dbReference type="InterPro" id="IPR002912">
    <property type="entry name" value="ACT_dom"/>
</dbReference>
<dbReference type="InterPro" id="IPR036291">
    <property type="entry name" value="NAD(P)-bd_dom_sf"/>
</dbReference>
<comment type="cofactor">
    <cofactor evidence="1">
        <name>a metal cation</name>
        <dbReference type="ChEBI" id="CHEBI:25213"/>
    </cofactor>
</comment>
<dbReference type="GO" id="GO:0009088">
    <property type="term" value="P:threonine biosynthetic process"/>
    <property type="evidence" value="ECO:0007669"/>
    <property type="project" value="UniProtKB-UniPathway"/>
</dbReference>
<dbReference type="Proteomes" id="UP000430508">
    <property type="component" value="Chromosome"/>
</dbReference>
<dbReference type="InterPro" id="IPR016204">
    <property type="entry name" value="HDH"/>
</dbReference>
<protein>
    <recommendedName>
        <fullName evidence="6 18">Homoserine dehydrogenase</fullName>
        <ecNumber evidence="5 18">1.1.1.3</ecNumber>
    </recommendedName>
</protein>
<dbReference type="InterPro" id="IPR045865">
    <property type="entry name" value="ACT-like_dom_sf"/>
</dbReference>
<dbReference type="GO" id="GO:0009086">
    <property type="term" value="P:methionine biosynthetic process"/>
    <property type="evidence" value="ECO:0007669"/>
    <property type="project" value="UniProtKB-KW"/>
</dbReference>
<feature type="binding site" evidence="17">
    <location>
        <position position="189"/>
    </location>
    <ligand>
        <name>L-homoserine</name>
        <dbReference type="ChEBI" id="CHEBI:57476"/>
    </ligand>
</feature>
<evidence type="ECO:0000313" key="22">
    <source>
        <dbReference type="Proteomes" id="UP000430508"/>
    </source>
</evidence>
<dbReference type="EMBL" id="CP046996">
    <property type="protein sequence ID" value="QHA00785.1"/>
    <property type="molecule type" value="Genomic_DNA"/>
</dbReference>
<dbReference type="SUPFAM" id="SSF51735">
    <property type="entry name" value="NAD(P)-binding Rossmann-fold domains"/>
    <property type="match status" value="1"/>
</dbReference>
<dbReference type="InterPro" id="IPR001342">
    <property type="entry name" value="HDH_cat"/>
</dbReference>
<evidence type="ECO:0000256" key="1">
    <source>
        <dbReference type="ARBA" id="ARBA00001920"/>
    </source>
</evidence>
<dbReference type="AlphaFoldDB" id="A0A857DK76"/>
<evidence type="ECO:0000256" key="9">
    <source>
        <dbReference type="ARBA" id="ARBA00022723"/>
    </source>
</evidence>
<evidence type="ECO:0000256" key="8">
    <source>
        <dbReference type="ARBA" id="ARBA00022697"/>
    </source>
</evidence>
<dbReference type="GO" id="GO:0046872">
    <property type="term" value="F:metal ion binding"/>
    <property type="evidence" value="ECO:0007669"/>
    <property type="project" value="UniProtKB-KW"/>
</dbReference>
<keyword evidence="13" id="KW-0915">Sodium</keyword>
<organism evidence="21 22">
    <name type="scientific">Dehalobacter restrictus</name>
    <dbReference type="NCBI Taxonomy" id="55583"/>
    <lineage>
        <taxon>Bacteria</taxon>
        <taxon>Bacillati</taxon>
        <taxon>Bacillota</taxon>
        <taxon>Clostridia</taxon>
        <taxon>Eubacteriales</taxon>
        <taxon>Desulfitobacteriaceae</taxon>
        <taxon>Dehalobacter</taxon>
    </lineage>
</organism>
<dbReference type="PANTHER" id="PTHR43331:SF1">
    <property type="entry name" value="HOMOSERINE DEHYDROGENASE"/>
    <property type="match status" value="1"/>
</dbReference>
<comment type="pathway">
    <text evidence="2 18">Amino-acid biosynthesis; L-threonine biosynthesis; L-threonine from L-aspartate: step 3/5.</text>
</comment>
<dbReference type="PROSITE" id="PS01042">
    <property type="entry name" value="HOMOSER_DHGENASE"/>
    <property type="match status" value="1"/>
</dbReference>
<feature type="active site" description="Proton donor" evidence="16">
    <location>
        <position position="204"/>
    </location>
</feature>
<keyword evidence="7 18" id="KW-0028">Amino-acid biosynthesis</keyword>
<evidence type="ECO:0000256" key="4">
    <source>
        <dbReference type="ARBA" id="ARBA00006753"/>
    </source>
</evidence>
<dbReference type="EC" id="1.1.1.3" evidence="5 18"/>
<keyword evidence="9" id="KW-0479">Metal-binding</keyword>
<evidence type="ECO:0000256" key="7">
    <source>
        <dbReference type="ARBA" id="ARBA00022605"/>
    </source>
</evidence>
<keyword evidence="12" id="KW-0520">NAD</keyword>
<dbReference type="Gene3D" id="3.30.360.10">
    <property type="entry name" value="Dihydrodipicolinate Reductase, domain 2"/>
    <property type="match status" value="1"/>
</dbReference>
<gene>
    <name evidence="21" type="ORF">GQ588_09135</name>
</gene>
<dbReference type="PANTHER" id="PTHR43331">
    <property type="entry name" value="HOMOSERINE DEHYDROGENASE"/>
    <property type="match status" value="1"/>
</dbReference>
<evidence type="ECO:0000256" key="15">
    <source>
        <dbReference type="ARBA" id="ARBA00048841"/>
    </source>
</evidence>
<evidence type="ECO:0000256" key="2">
    <source>
        <dbReference type="ARBA" id="ARBA00005056"/>
    </source>
</evidence>
<proteinExistence type="inferred from homology"/>
<sequence>MKKIVIGLLGFGTVGSGTAAILENNRYDISTRTNADITIKKALVHDIHKPRPDCRGIILTDDPREITDDPEIDIVVEVMGGIEPARTLILTAMANGKNVVTANKDLLAQNGEELLEAAKKNGRDLYFEASVAGGIPIIAALRQSLTANRISSLLGIINGTTNYILSAMTEQGRNFADVLKEAQELGYAEADPVSDVEGLDAARKLAILSSLAFNTRVTFNDVYAEGISNVSPEDIHYADELGCVIKLLAIAKNQEEGIEVRVHPALISKKHPLANISGVYNAIYVTGDAVGETMFYGKGAGALPTGSSVVADIIQIVRNMSAGSEGLLNCGCYRNYPIISTDDFTTAYYIRLKVKDEPKVFATLALFFAEAGISFHSIIQKPRPDKSAEIALVTHPCREGQLRQAIQSLNSYSKLDKIYNVIRLETNGISI</sequence>
<evidence type="ECO:0000313" key="21">
    <source>
        <dbReference type="EMBL" id="QHA00785.1"/>
    </source>
</evidence>
<evidence type="ECO:0000256" key="17">
    <source>
        <dbReference type="PIRSR" id="PIRSR000098-2"/>
    </source>
</evidence>
<reference evidence="21 22" key="1">
    <citation type="submission" date="2019-12" db="EMBL/GenBank/DDBJ databases">
        <title>Sequence classification of anaerobic respiratory reductive dehalogenases: First we see many, then we see few.</title>
        <authorList>
            <person name="Molenda O."/>
            <person name="Puentes Jacome L.A."/>
            <person name="Cao X."/>
            <person name="Nesbo C.L."/>
            <person name="Tang S."/>
            <person name="Morson N."/>
            <person name="Patron J."/>
            <person name="Lomheim L."/>
            <person name="Wishart D.S."/>
            <person name="Edwards E.A."/>
        </authorList>
    </citation>
    <scope>NUCLEOTIDE SEQUENCE [LARGE SCALE GENOMIC DNA]</scope>
    <source>
        <strain evidence="21 22">12DCA</strain>
    </source>
</reference>
<evidence type="ECO:0000256" key="10">
    <source>
        <dbReference type="ARBA" id="ARBA00022857"/>
    </source>
</evidence>
<dbReference type="Gene3D" id="3.40.50.720">
    <property type="entry name" value="NAD(P)-binding Rossmann-like Domain"/>
    <property type="match status" value="1"/>
</dbReference>
<dbReference type="RefSeq" id="WP_019226839.1">
    <property type="nucleotide sequence ID" value="NZ_CP046996.1"/>
</dbReference>
<dbReference type="Pfam" id="PF01842">
    <property type="entry name" value="ACT"/>
    <property type="match status" value="1"/>
</dbReference>
<feature type="binding site" evidence="17">
    <location>
        <begin position="9"/>
        <end position="16"/>
    </location>
    <ligand>
        <name>NADP(+)</name>
        <dbReference type="ChEBI" id="CHEBI:58349"/>
    </ligand>
</feature>
<feature type="domain" description="ACT" evidence="20">
    <location>
        <begin position="349"/>
        <end position="420"/>
    </location>
</feature>
<dbReference type="PROSITE" id="PS51671">
    <property type="entry name" value="ACT"/>
    <property type="match status" value="1"/>
</dbReference>
<comment type="pathway">
    <text evidence="3 18">Amino-acid biosynthesis; L-methionine biosynthesis via de novo pathway; L-homoserine from L-aspartate: step 3/3.</text>
</comment>
<evidence type="ECO:0000256" key="18">
    <source>
        <dbReference type="RuleBase" id="RU000579"/>
    </source>
</evidence>
<keyword evidence="10 17" id="KW-0521">NADP</keyword>
<evidence type="ECO:0000256" key="19">
    <source>
        <dbReference type="RuleBase" id="RU004171"/>
    </source>
</evidence>